<dbReference type="Proteomes" id="UP001595758">
    <property type="component" value="Unassembled WGS sequence"/>
</dbReference>
<organism evidence="1 2">
    <name type="scientific">Legionella dresdenensis</name>
    <dbReference type="NCBI Taxonomy" id="450200"/>
    <lineage>
        <taxon>Bacteria</taxon>
        <taxon>Pseudomonadati</taxon>
        <taxon>Pseudomonadota</taxon>
        <taxon>Gammaproteobacteria</taxon>
        <taxon>Legionellales</taxon>
        <taxon>Legionellaceae</taxon>
        <taxon>Legionella</taxon>
    </lineage>
</organism>
<accession>A0ABV8CHI5</accession>
<sequence length="109" mass="12172">MLGSRKAFDINTFNGNLYINTKTRKVHTKGAYSMEIDGVETWKSLASSAMAQKFKFGNDKKSLKLKITIDDKDYEGFMVERDGNTIKIDGVDYQKVEPVVPTSSVSANP</sequence>
<proteinExistence type="predicted"/>
<dbReference type="EMBL" id="JBHSAB010000024">
    <property type="protein sequence ID" value="MFC3909567.1"/>
    <property type="molecule type" value="Genomic_DNA"/>
</dbReference>
<keyword evidence="2" id="KW-1185">Reference proteome</keyword>
<comment type="caution">
    <text evidence="1">The sequence shown here is derived from an EMBL/GenBank/DDBJ whole genome shotgun (WGS) entry which is preliminary data.</text>
</comment>
<protein>
    <submittedName>
        <fullName evidence="1">Uncharacterized protein</fullName>
    </submittedName>
</protein>
<dbReference type="RefSeq" id="WP_382343901.1">
    <property type="nucleotide sequence ID" value="NZ_JBHSAB010000024.1"/>
</dbReference>
<evidence type="ECO:0000313" key="2">
    <source>
        <dbReference type="Proteomes" id="UP001595758"/>
    </source>
</evidence>
<name>A0ABV8CHI5_9GAMM</name>
<reference evidence="2" key="1">
    <citation type="journal article" date="2019" name="Int. J. Syst. Evol. Microbiol.">
        <title>The Global Catalogue of Microorganisms (GCM) 10K type strain sequencing project: providing services to taxonomists for standard genome sequencing and annotation.</title>
        <authorList>
            <consortium name="The Broad Institute Genomics Platform"/>
            <consortium name="The Broad Institute Genome Sequencing Center for Infectious Disease"/>
            <person name="Wu L."/>
            <person name="Ma J."/>
        </authorList>
    </citation>
    <scope>NUCLEOTIDE SEQUENCE [LARGE SCALE GENOMIC DNA]</scope>
    <source>
        <strain evidence="2">CCUG 59858</strain>
    </source>
</reference>
<gene>
    <name evidence="1" type="ORF">ACFORL_10850</name>
</gene>
<evidence type="ECO:0000313" key="1">
    <source>
        <dbReference type="EMBL" id="MFC3909567.1"/>
    </source>
</evidence>